<evidence type="ECO:0000313" key="1">
    <source>
        <dbReference type="EMBL" id="CBI11850.1"/>
    </source>
</evidence>
<protein>
    <submittedName>
        <fullName evidence="1">Uncharacterized protein</fullName>
    </submittedName>
</protein>
<dbReference type="InterPro" id="IPR045397">
    <property type="entry name" value="TumE-like"/>
</dbReference>
<accession>E6QX76</accession>
<sequence>MLLHLDLKNEIAARYTDELAVDPAVAQDALTVTFLNGLVVELRYLNADEYSMQWLWREALLRIDTAPVHPELATFPNHFHDAEGVVKADMLTVPGREPWENVRALLDTILGAPLLC</sequence>
<name>E6QX76_9ZZZZ</name>
<dbReference type="EMBL" id="CABR01000172">
    <property type="protein sequence ID" value="CBI11850.1"/>
    <property type="molecule type" value="Genomic_DNA"/>
</dbReference>
<reference evidence="1" key="1">
    <citation type="submission" date="2009-10" db="EMBL/GenBank/DDBJ databases">
        <title>Diversity of trophic interactions inside an arsenic-rich microbial ecosystem.</title>
        <authorList>
            <person name="Bertin P.N."/>
            <person name="Heinrich-Salmeron A."/>
            <person name="Pelletier E."/>
            <person name="Goulhen-Chollet F."/>
            <person name="Arsene-Ploetze F."/>
            <person name="Gallien S."/>
            <person name="Calteau A."/>
            <person name="Vallenet D."/>
            <person name="Casiot C."/>
            <person name="Chane-Woon-Ming B."/>
            <person name="Giloteaux L."/>
            <person name="Barakat M."/>
            <person name="Bonnefoy V."/>
            <person name="Bruneel O."/>
            <person name="Chandler M."/>
            <person name="Cleiss J."/>
            <person name="Duran R."/>
            <person name="Elbaz-Poulichet F."/>
            <person name="Fonknechten N."/>
            <person name="Lauga B."/>
            <person name="Mornico D."/>
            <person name="Ortet P."/>
            <person name="Schaeffer C."/>
            <person name="Siguier P."/>
            <person name="Alexander Thil Smith A."/>
            <person name="Van Dorsselaer A."/>
            <person name="Weissenbach J."/>
            <person name="Medigue C."/>
            <person name="Le Paslier D."/>
        </authorList>
    </citation>
    <scope>NUCLEOTIDE SEQUENCE</scope>
</reference>
<dbReference type="AlphaFoldDB" id="E6QX76"/>
<gene>
    <name evidence="1" type="ORF">CARN7_2698</name>
</gene>
<organism evidence="1">
    <name type="scientific">mine drainage metagenome</name>
    <dbReference type="NCBI Taxonomy" id="410659"/>
    <lineage>
        <taxon>unclassified sequences</taxon>
        <taxon>metagenomes</taxon>
        <taxon>ecological metagenomes</taxon>
    </lineage>
</organism>
<dbReference type="Pfam" id="PF20126">
    <property type="entry name" value="TumE"/>
    <property type="match status" value="1"/>
</dbReference>
<comment type="caution">
    <text evidence="1">The sequence shown here is derived from an EMBL/GenBank/DDBJ whole genome shotgun (WGS) entry which is preliminary data.</text>
</comment>
<proteinExistence type="predicted"/>